<accession>A0ABS2MNF3</accession>
<dbReference type="Proteomes" id="UP000767854">
    <property type="component" value="Unassembled WGS sequence"/>
</dbReference>
<keyword evidence="4" id="KW-1185">Reference proteome</keyword>
<evidence type="ECO:0000313" key="3">
    <source>
        <dbReference type="EMBL" id="MBM7560938.1"/>
    </source>
</evidence>
<dbReference type="Pfam" id="PF00395">
    <property type="entry name" value="SLH"/>
    <property type="match status" value="2"/>
</dbReference>
<feature type="domain" description="SLH" evidence="2">
    <location>
        <begin position="435"/>
        <end position="498"/>
    </location>
</feature>
<evidence type="ECO:0000256" key="1">
    <source>
        <dbReference type="ARBA" id="ARBA00022737"/>
    </source>
</evidence>
<gene>
    <name evidence="3" type="ORF">JOC49_000452</name>
</gene>
<organism evidence="3 4">
    <name type="scientific">Fusibacter tunisiensis</name>
    <dbReference type="NCBI Taxonomy" id="1008308"/>
    <lineage>
        <taxon>Bacteria</taxon>
        <taxon>Bacillati</taxon>
        <taxon>Bacillota</taxon>
        <taxon>Clostridia</taxon>
        <taxon>Eubacteriales</taxon>
        <taxon>Eubacteriales Family XII. Incertae Sedis</taxon>
        <taxon>Fusibacter</taxon>
    </lineage>
</organism>
<dbReference type="InterPro" id="IPR001119">
    <property type="entry name" value="SLH_dom"/>
</dbReference>
<evidence type="ECO:0000313" key="4">
    <source>
        <dbReference type="Proteomes" id="UP000767854"/>
    </source>
</evidence>
<proteinExistence type="predicted"/>
<feature type="domain" description="SLH" evidence="2">
    <location>
        <begin position="371"/>
        <end position="433"/>
    </location>
</feature>
<protein>
    <recommendedName>
        <fullName evidence="2">SLH domain-containing protein</fullName>
    </recommendedName>
</protein>
<name>A0ABS2MNF3_9FIRM</name>
<keyword evidence="1" id="KW-0677">Repeat</keyword>
<dbReference type="RefSeq" id="WP_204661768.1">
    <property type="nucleotide sequence ID" value="NZ_JAFBDT010000002.1"/>
</dbReference>
<comment type="caution">
    <text evidence="3">The sequence shown here is derived from an EMBL/GenBank/DDBJ whole genome shotgun (WGS) entry which is preliminary data.</text>
</comment>
<dbReference type="PROSITE" id="PS51272">
    <property type="entry name" value="SLH"/>
    <property type="match status" value="2"/>
</dbReference>
<sequence>MKHWIIKVALSLLVILLTGTISHAGIIWMDGGVVGDLQISGANEYREVTFVTGKPVVLRGLVQIPDVPEASDTYRLNYDFELTSADGTITLERSLTYDVVKTENANIGQTTYEKTLTGYEETINTPNGIFTLGKYTFLEGRIIDNTPAVDYYSGNFLAERTYYIDGAFGQNNGEFHVVTDARPIVGYSHYWGANETQVIKHSFTQYGPGEPGEAEVIWSGTADVGMATTRKTDFSYQHTDPQNISFRGNYFKIIREENVLTYDYNMPYANEGAVDLESIRRSTGEDHISDEVILESKSLVIPRLRDIGGHWAEDNIFLLTSLEIFEVENDYFVPGSVISRLEFGKAVVNVINGKLPEPTRTEIIQRQRPGVDKLYNDISSDHPDYHYLEYIKENGIMNGRSYDFKGNEPLTRAEAITILVRALGIEYMAPAPPYDTHYADNAAIPEWAKDAIYMASEVGLVTGTPEGYINPNAWVKKDEASQMLINFINHLKDDISYDYREKILNR</sequence>
<reference evidence="3 4" key="1">
    <citation type="submission" date="2021-01" db="EMBL/GenBank/DDBJ databases">
        <title>Genomic Encyclopedia of Type Strains, Phase IV (KMG-IV): sequencing the most valuable type-strain genomes for metagenomic binning, comparative biology and taxonomic classification.</title>
        <authorList>
            <person name="Goeker M."/>
        </authorList>
    </citation>
    <scope>NUCLEOTIDE SEQUENCE [LARGE SCALE GENOMIC DNA]</scope>
    <source>
        <strain evidence="3 4">DSM 24436</strain>
    </source>
</reference>
<evidence type="ECO:0000259" key="2">
    <source>
        <dbReference type="PROSITE" id="PS51272"/>
    </source>
</evidence>
<dbReference type="EMBL" id="JAFBDT010000002">
    <property type="protein sequence ID" value="MBM7560938.1"/>
    <property type="molecule type" value="Genomic_DNA"/>
</dbReference>